<gene>
    <name evidence="2" type="ORF">QYM36_003094</name>
</gene>
<keyword evidence="1" id="KW-0812">Transmembrane</keyword>
<accession>A0AA88I7F6</accession>
<sequence length="106" mass="12111">MFKEAIEWRQLYNDVVEENEIALTQADVVVRVIRAESVQLTELLLVASTIGILCIILFSLTAGWVIYQIIRIKNVTEEITELQALTVTREQLRVIKEYADYAGVGR</sequence>
<keyword evidence="1" id="KW-0472">Membrane</keyword>
<comment type="caution">
    <text evidence="2">The sequence shown here is derived from an EMBL/GenBank/DDBJ whole genome shotgun (WGS) entry which is preliminary data.</text>
</comment>
<reference evidence="2" key="1">
    <citation type="submission" date="2023-07" db="EMBL/GenBank/DDBJ databases">
        <title>Chromosome-level genome assembly of Artemia franciscana.</title>
        <authorList>
            <person name="Jo E."/>
        </authorList>
    </citation>
    <scope>NUCLEOTIDE SEQUENCE</scope>
    <source>
        <tissue evidence="2">Whole body</tissue>
    </source>
</reference>
<proteinExistence type="predicted"/>
<dbReference type="EMBL" id="JAVRJZ010000005">
    <property type="protein sequence ID" value="KAK2722779.1"/>
    <property type="molecule type" value="Genomic_DNA"/>
</dbReference>
<dbReference type="AlphaFoldDB" id="A0AA88I7F6"/>
<name>A0AA88I7F6_ARTSF</name>
<evidence type="ECO:0000256" key="1">
    <source>
        <dbReference type="SAM" id="Phobius"/>
    </source>
</evidence>
<keyword evidence="3" id="KW-1185">Reference proteome</keyword>
<keyword evidence="1" id="KW-1133">Transmembrane helix</keyword>
<protein>
    <submittedName>
        <fullName evidence="2">Uncharacterized protein</fullName>
    </submittedName>
</protein>
<organism evidence="2 3">
    <name type="scientific">Artemia franciscana</name>
    <name type="common">Brine shrimp</name>
    <name type="synonym">Artemia sanfranciscana</name>
    <dbReference type="NCBI Taxonomy" id="6661"/>
    <lineage>
        <taxon>Eukaryota</taxon>
        <taxon>Metazoa</taxon>
        <taxon>Ecdysozoa</taxon>
        <taxon>Arthropoda</taxon>
        <taxon>Crustacea</taxon>
        <taxon>Branchiopoda</taxon>
        <taxon>Anostraca</taxon>
        <taxon>Artemiidae</taxon>
        <taxon>Artemia</taxon>
    </lineage>
</organism>
<feature type="transmembrane region" description="Helical" evidence="1">
    <location>
        <begin position="43"/>
        <end position="67"/>
    </location>
</feature>
<evidence type="ECO:0000313" key="2">
    <source>
        <dbReference type="EMBL" id="KAK2722779.1"/>
    </source>
</evidence>
<evidence type="ECO:0000313" key="3">
    <source>
        <dbReference type="Proteomes" id="UP001187531"/>
    </source>
</evidence>
<dbReference type="Proteomes" id="UP001187531">
    <property type="component" value="Unassembled WGS sequence"/>
</dbReference>